<evidence type="ECO:0000256" key="4">
    <source>
        <dbReference type="ARBA" id="ARBA00022801"/>
    </source>
</evidence>
<dbReference type="GO" id="GO:0016829">
    <property type="term" value="F:lyase activity"/>
    <property type="evidence" value="ECO:0007669"/>
    <property type="project" value="UniProtKB-KW"/>
</dbReference>
<evidence type="ECO:0000256" key="11">
    <source>
        <dbReference type="PIRSR" id="PIRSR000495-1"/>
    </source>
</evidence>
<keyword evidence="4 10" id="KW-0378">Hydrolase</keyword>
<evidence type="ECO:0000256" key="2">
    <source>
        <dbReference type="ARBA" id="ARBA00011152"/>
    </source>
</evidence>
<dbReference type="InterPro" id="IPR017926">
    <property type="entry name" value="GATASE"/>
</dbReference>
<protein>
    <recommendedName>
        <fullName evidence="10">Imidazole glycerol phosphate synthase subunit HisH</fullName>
        <ecNumber evidence="10">4.3.2.10</ecNumber>
    </recommendedName>
    <alternativeName>
        <fullName evidence="10">IGP synthase glutaminase subunit</fullName>
        <ecNumber evidence="10">3.5.1.2</ecNumber>
    </alternativeName>
    <alternativeName>
        <fullName evidence="10">IGP synthase subunit HisH</fullName>
    </alternativeName>
    <alternativeName>
        <fullName evidence="10">ImGP synthase subunit HisH</fullName>
        <shortName evidence="10">IGPS subunit HisH</shortName>
    </alternativeName>
</protein>
<dbReference type="NCBIfam" id="TIGR01855">
    <property type="entry name" value="IMP_synth_hisH"/>
    <property type="match status" value="1"/>
</dbReference>
<keyword evidence="10" id="KW-0963">Cytoplasm</keyword>
<keyword evidence="7 10" id="KW-0456">Lyase</keyword>
<dbReference type="EMBL" id="CABFPH010000070">
    <property type="protein sequence ID" value="VUD73412.1"/>
    <property type="molecule type" value="Genomic_DNA"/>
</dbReference>
<comment type="catalytic activity">
    <reaction evidence="9 10">
        <text>L-glutamine + H2O = L-glutamate + NH4(+)</text>
        <dbReference type="Rhea" id="RHEA:15889"/>
        <dbReference type="ChEBI" id="CHEBI:15377"/>
        <dbReference type="ChEBI" id="CHEBI:28938"/>
        <dbReference type="ChEBI" id="CHEBI:29985"/>
        <dbReference type="ChEBI" id="CHEBI:58359"/>
        <dbReference type="EC" id="3.5.1.2"/>
    </reaction>
</comment>
<dbReference type="SUPFAM" id="SSF52317">
    <property type="entry name" value="Class I glutamine amidotransferase-like"/>
    <property type="match status" value="1"/>
</dbReference>
<feature type="domain" description="Glutamine amidotransferase" evidence="12">
    <location>
        <begin position="22"/>
        <end position="219"/>
    </location>
</feature>
<sequence>MSGRTLSETVAIIDYGSGNLHSAAKAFERAAREAGLDTRILVTGDPEAVASADRVVLPGVGAYADCRRGLDAVPGMVEAMTRAAIQAGRPFLGICVGMQLMATRGLEYETTPGLGWIPGDVGPIRPADPALKIPHMGWNTLTPDRDHALLAGISTGEGGLHAYFVHSYALKADRPGEVVAHADYGGPVTAMVGRDNLAGTQFHPEKSQRLGLALLANFLRWRP</sequence>
<evidence type="ECO:0000256" key="5">
    <source>
        <dbReference type="ARBA" id="ARBA00022962"/>
    </source>
</evidence>
<comment type="subcellular location">
    <subcellularLocation>
        <location evidence="10">Cytoplasm</location>
    </subcellularLocation>
</comment>
<evidence type="ECO:0000256" key="8">
    <source>
        <dbReference type="ARBA" id="ARBA00047838"/>
    </source>
</evidence>
<dbReference type="UniPathway" id="UPA00031">
    <property type="reaction ID" value="UER00010"/>
</dbReference>
<dbReference type="GO" id="GO:0000107">
    <property type="term" value="F:imidazoleglycerol-phosphate synthase activity"/>
    <property type="evidence" value="ECO:0007669"/>
    <property type="project" value="UniProtKB-UniRule"/>
</dbReference>
<dbReference type="GO" id="GO:0000105">
    <property type="term" value="P:L-histidine biosynthetic process"/>
    <property type="evidence" value="ECO:0007669"/>
    <property type="project" value="UniProtKB-UniRule"/>
</dbReference>
<dbReference type="HAMAP" id="MF_00278">
    <property type="entry name" value="HisH"/>
    <property type="match status" value="1"/>
</dbReference>
<name>A0A509EH75_9HYPH</name>
<gene>
    <name evidence="10 13" type="primary">hisH</name>
    <name evidence="13" type="ORF">MET9862_04027</name>
</gene>
<feature type="active site" evidence="10 11">
    <location>
        <position position="205"/>
    </location>
</feature>
<dbReference type="AlphaFoldDB" id="A0A509EH75"/>
<dbReference type="GO" id="GO:0005737">
    <property type="term" value="C:cytoplasm"/>
    <property type="evidence" value="ECO:0007669"/>
    <property type="project" value="UniProtKB-SubCell"/>
</dbReference>
<evidence type="ECO:0000256" key="1">
    <source>
        <dbReference type="ARBA" id="ARBA00005091"/>
    </source>
</evidence>
<evidence type="ECO:0000259" key="12">
    <source>
        <dbReference type="Pfam" id="PF00117"/>
    </source>
</evidence>
<dbReference type="InterPro" id="IPR010139">
    <property type="entry name" value="Imidazole-glycPsynth_HisH"/>
</dbReference>
<dbReference type="Proteomes" id="UP000410984">
    <property type="component" value="Unassembled WGS sequence"/>
</dbReference>
<comment type="function">
    <text evidence="10">IGPS catalyzes the conversion of PRFAR and glutamine to IGP, AICAR and glutamate. The HisH subunit catalyzes the hydrolysis of glutamine to glutamate and ammonia as part of the synthesis of IGP and AICAR. The resulting ammonia molecule is channeled to the active site of HisF.</text>
</comment>
<evidence type="ECO:0000256" key="6">
    <source>
        <dbReference type="ARBA" id="ARBA00023102"/>
    </source>
</evidence>
<dbReference type="GO" id="GO:0004359">
    <property type="term" value="F:glutaminase activity"/>
    <property type="evidence" value="ECO:0007669"/>
    <property type="project" value="UniProtKB-EC"/>
</dbReference>
<dbReference type="PIRSF" id="PIRSF000495">
    <property type="entry name" value="Amidotransf_hisH"/>
    <property type="match status" value="1"/>
</dbReference>
<keyword evidence="13" id="KW-0808">Transferase</keyword>
<comment type="pathway">
    <text evidence="1 10">Amino-acid biosynthesis; L-histidine biosynthesis; L-histidine from 5-phospho-alpha-D-ribose 1-diphosphate: step 5/9.</text>
</comment>
<dbReference type="EC" id="3.5.1.2" evidence="10"/>
<evidence type="ECO:0000256" key="7">
    <source>
        <dbReference type="ARBA" id="ARBA00023239"/>
    </source>
</evidence>
<evidence type="ECO:0000256" key="10">
    <source>
        <dbReference type="HAMAP-Rule" id="MF_00278"/>
    </source>
</evidence>
<keyword evidence="5 10" id="KW-0315">Glutamine amidotransferase</keyword>
<dbReference type="PANTHER" id="PTHR42701">
    <property type="entry name" value="IMIDAZOLE GLYCEROL PHOSPHATE SYNTHASE SUBUNIT HISH"/>
    <property type="match status" value="1"/>
</dbReference>
<organism evidence="13 14">
    <name type="scientific">Methylobacterium symbioticum</name>
    <dbReference type="NCBI Taxonomy" id="2584084"/>
    <lineage>
        <taxon>Bacteria</taxon>
        <taxon>Pseudomonadati</taxon>
        <taxon>Pseudomonadota</taxon>
        <taxon>Alphaproteobacteria</taxon>
        <taxon>Hyphomicrobiales</taxon>
        <taxon>Methylobacteriaceae</taxon>
        <taxon>Methylobacterium</taxon>
    </lineage>
</organism>
<dbReference type="EC" id="4.3.2.10" evidence="10"/>
<keyword evidence="13" id="KW-0328">Glycosyltransferase</keyword>
<dbReference type="Pfam" id="PF00117">
    <property type="entry name" value="GATase"/>
    <property type="match status" value="1"/>
</dbReference>
<evidence type="ECO:0000313" key="14">
    <source>
        <dbReference type="Proteomes" id="UP000410984"/>
    </source>
</evidence>
<comment type="subunit">
    <text evidence="2 10">Heterodimer of HisH and HisF.</text>
</comment>
<dbReference type="Gene3D" id="3.40.50.880">
    <property type="match status" value="1"/>
</dbReference>
<keyword evidence="6 10" id="KW-0368">Histidine biosynthesis</keyword>
<reference evidence="13 14" key="1">
    <citation type="submission" date="2019-06" db="EMBL/GenBank/DDBJ databases">
        <authorList>
            <person name="Rodrigo-Torres L."/>
            <person name="Arahal R. D."/>
            <person name="Lucena T."/>
        </authorList>
    </citation>
    <scope>NUCLEOTIDE SEQUENCE [LARGE SCALE GENOMIC DNA]</scope>
    <source>
        <strain evidence="13 14">SB0023/3</strain>
    </source>
</reference>
<proteinExistence type="inferred from homology"/>
<comment type="catalytic activity">
    <reaction evidence="8 10">
        <text>5-[(5-phospho-1-deoxy-D-ribulos-1-ylimino)methylamino]-1-(5-phospho-beta-D-ribosyl)imidazole-4-carboxamide + L-glutamine = D-erythro-1-(imidazol-4-yl)glycerol 3-phosphate + 5-amino-1-(5-phospho-beta-D-ribosyl)imidazole-4-carboxamide + L-glutamate + H(+)</text>
        <dbReference type="Rhea" id="RHEA:24793"/>
        <dbReference type="ChEBI" id="CHEBI:15378"/>
        <dbReference type="ChEBI" id="CHEBI:29985"/>
        <dbReference type="ChEBI" id="CHEBI:58278"/>
        <dbReference type="ChEBI" id="CHEBI:58359"/>
        <dbReference type="ChEBI" id="CHEBI:58475"/>
        <dbReference type="ChEBI" id="CHEBI:58525"/>
        <dbReference type="EC" id="4.3.2.10"/>
    </reaction>
</comment>
<feature type="active site" description="Nucleophile" evidence="10 11">
    <location>
        <position position="95"/>
    </location>
</feature>
<dbReference type="InterPro" id="IPR029062">
    <property type="entry name" value="Class_I_gatase-like"/>
</dbReference>
<evidence type="ECO:0000256" key="9">
    <source>
        <dbReference type="ARBA" id="ARBA00049534"/>
    </source>
</evidence>
<dbReference type="PROSITE" id="PS51273">
    <property type="entry name" value="GATASE_TYPE_1"/>
    <property type="match status" value="1"/>
</dbReference>
<dbReference type="PANTHER" id="PTHR42701:SF1">
    <property type="entry name" value="IMIDAZOLE GLYCEROL PHOSPHATE SYNTHASE SUBUNIT HISH"/>
    <property type="match status" value="1"/>
</dbReference>
<feature type="active site" evidence="10 11">
    <location>
        <position position="203"/>
    </location>
</feature>
<evidence type="ECO:0000256" key="3">
    <source>
        <dbReference type="ARBA" id="ARBA00022605"/>
    </source>
</evidence>
<keyword evidence="14" id="KW-1185">Reference proteome</keyword>
<keyword evidence="3 10" id="KW-0028">Amino-acid biosynthesis</keyword>
<dbReference type="CDD" id="cd01748">
    <property type="entry name" value="GATase1_IGP_Synthase"/>
    <property type="match status" value="1"/>
</dbReference>
<accession>A0A509EH75</accession>
<evidence type="ECO:0000313" key="13">
    <source>
        <dbReference type="EMBL" id="VUD73412.1"/>
    </source>
</evidence>